<dbReference type="EMBL" id="JACHBU010000001">
    <property type="protein sequence ID" value="MBB6507386.1"/>
    <property type="molecule type" value="Genomic_DNA"/>
</dbReference>
<dbReference type="GO" id="GO:0071949">
    <property type="term" value="F:FAD binding"/>
    <property type="evidence" value="ECO:0007669"/>
    <property type="project" value="InterPro"/>
</dbReference>
<dbReference type="Proteomes" id="UP000585437">
    <property type="component" value="Unassembled WGS sequence"/>
</dbReference>
<dbReference type="GO" id="GO:1903457">
    <property type="term" value="P:lactate catabolic process"/>
    <property type="evidence" value="ECO:0007669"/>
    <property type="project" value="TreeGrafter"/>
</dbReference>
<gene>
    <name evidence="4" type="ORF">F4695_000705</name>
</gene>
<dbReference type="InterPro" id="IPR036318">
    <property type="entry name" value="FAD-bd_PCMH-like_sf"/>
</dbReference>
<dbReference type="PROSITE" id="PS51387">
    <property type="entry name" value="FAD_PCMH"/>
    <property type="match status" value="1"/>
</dbReference>
<evidence type="ECO:0000259" key="3">
    <source>
        <dbReference type="PROSITE" id="PS51387"/>
    </source>
</evidence>
<protein>
    <submittedName>
        <fullName evidence="4">FAD/FMN-containing dehydrogenase</fullName>
    </submittedName>
</protein>
<evidence type="ECO:0000256" key="1">
    <source>
        <dbReference type="ARBA" id="ARBA00022630"/>
    </source>
</evidence>
<dbReference type="PANTHER" id="PTHR11748:SF119">
    <property type="entry name" value="D-2-HYDROXYGLUTARATE DEHYDROGENASE"/>
    <property type="match status" value="1"/>
</dbReference>
<dbReference type="PANTHER" id="PTHR11748">
    <property type="entry name" value="D-LACTATE DEHYDROGENASE"/>
    <property type="match status" value="1"/>
</dbReference>
<feature type="domain" description="FAD-binding PCMH-type" evidence="3">
    <location>
        <begin position="43"/>
        <end position="215"/>
    </location>
</feature>
<proteinExistence type="predicted"/>
<dbReference type="InterPro" id="IPR016164">
    <property type="entry name" value="FAD-linked_Oxase-like_C"/>
</dbReference>
<comment type="caution">
    <text evidence="4">The sequence shown here is derived from an EMBL/GenBank/DDBJ whole genome shotgun (WGS) entry which is preliminary data.</text>
</comment>
<evidence type="ECO:0000256" key="2">
    <source>
        <dbReference type="ARBA" id="ARBA00022827"/>
    </source>
</evidence>
<dbReference type="GO" id="GO:0008720">
    <property type="term" value="F:D-lactate dehydrogenase (NAD+) activity"/>
    <property type="evidence" value="ECO:0007669"/>
    <property type="project" value="TreeGrafter"/>
</dbReference>
<dbReference type="Gene3D" id="3.30.465.10">
    <property type="match status" value="1"/>
</dbReference>
<dbReference type="SUPFAM" id="SSF56176">
    <property type="entry name" value="FAD-binding/transporter-associated domain-like"/>
    <property type="match status" value="1"/>
</dbReference>
<dbReference type="InterPro" id="IPR016169">
    <property type="entry name" value="FAD-bd_PCMH_sub2"/>
</dbReference>
<dbReference type="SUPFAM" id="SSF55103">
    <property type="entry name" value="FAD-linked oxidases, C-terminal domain"/>
    <property type="match status" value="1"/>
</dbReference>
<keyword evidence="5" id="KW-1185">Reference proteome</keyword>
<evidence type="ECO:0000313" key="5">
    <source>
        <dbReference type="Proteomes" id="UP000585437"/>
    </source>
</evidence>
<dbReference type="Pfam" id="PF01565">
    <property type="entry name" value="FAD_binding_4"/>
    <property type="match status" value="1"/>
</dbReference>
<sequence length="463" mass="51022">MSAELEACRAALARFDIDDNPRTVQQKSRDFYWYSPVLKDLLQDVCGDLVVAPRSEAEVIEILSICHRCNVPVTVRGAGTGNYGQSMPLQGGVVLHMKHMNGVVRIGNDHLVAQAGAVMADLELAAREKGLEIRLFPSTTATATLGGFIAGGSSGVGAIRWGGLRNPANIRRLRLVTMEAEPRVLDLVGDDIAKAAHAYGVNGVIIEIEIPVDPAGDWVDVLIGAPDFASANRLAFRLGEDDAITLRMLSTFESAIPDRYFTRHAPFLKSGEALIAVMVARQDLDTLVTAVDDTTGAAIRFRADRDGAGMRLPPAYELAWNHTTLRAIKIDPSITYLQMMLPQDDLYDAIDRIAETFGDELILHFEFTRFSDKVAAVAMPLLRYESTERLEEVVEILETRLGVTVFNPHRVTLEEGGMKRTDPAQLEFKRHTDPKGLLNPGKMIAWTHPDWVPAPGRIFLFNR</sequence>
<keyword evidence="1" id="KW-0285">Flavoprotein</keyword>
<name>A0A7X0JIR1_9HYPH</name>
<dbReference type="RefSeq" id="WP_184653841.1">
    <property type="nucleotide sequence ID" value="NZ_JACHBU010000001.1"/>
</dbReference>
<reference evidence="4 5" key="1">
    <citation type="submission" date="2020-08" db="EMBL/GenBank/DDBJ databases">
        <title>The Agave Microbiome: Exploring the role of microbial communities in plant adaptations to desert environments.</title>
        <authorList>
            <person name="Partida-Martinez L.P."/>
        </authorList>
    </citation>
    <scope>NUCLEOTIDE SEQUENCE [LARGE SCALE GENOMIC DNA]</scope>
    <source>
        <strain evidence="4 5">AS3.12</strain>
    </source>
</reference>
<organism evidence="4 5">
    <name type="scientific">Rhizobium soli</name>
    <dbReference type="NCBI Taxonomy" id="424798"/>
    <lineage>
        <taxon>Bacteria</taxon>
        <taxon>Pseudomonadati</taxon>
        <taxon>Pseudomonadota</taxon>
        <taxon>Alphaproteobacteria</taxon>
        <taxon>Hyphomicrobiales</taxon>
        <taxon>Rhizobiaceae</taxon>
        <taxon>Rhizobium/Agrobacterium group</taxon>
        <taxon>Rhizobium</taxon>
    </lineage>
</organism>
<dbReference type="InterPro" id="IPR006094">
    <property type="entry name" value="Oxid_FAD_bind_N"/>
</dbReference>
<dbReference type="InterPro" id="IPR016166">
    <property type="entry name" value="FAD-bd_PCMH"/>
</dbReference>
<dbReference type="AlphaFoldDB" id="A0A7X0JIR1"/>
<accession>A0A7X0JIR1</accession>
<evidence type="ECO:0000313" key="4">
    <source>
        <dbReference type="EMBL" id="MBB6507386.1"/>
    </source>
</evidence>
<keyword evidence="2" id="KW-0274">FAD</keyword>
<dbReference type="GO" id="GO:0004458">
    <property type="term" value="F:D-lactate dehydrogenase (cytochrome) activity"/>
    <property type="evidence" value="ECO:0007669"/>
    <property type="project" value="TreeGrafter"/>
</dbReference>